<dbReference type="PANTHER" id="PTHR43429:SF2">
    <property type="entry name" value="PYRIDINE NUCLEOTIDE-DISULFIDE OXIDOREDUCTASE DOMAIN-CONTAINING PROTEIN 1"/>
    <property type="match status" value="1"/>
</dbReference>
<dbReference type="InterPro" id="IPR036188">
    <property type="entry name" value="FAD/NAD-bd_sf"/>
</dbReference>
<evidence type="ECO:0000313" key="5">
    <source>
        <dbReference type="Proteomes" id="UP001497382"/>
    </source>
</evidence>
<evidence type="ECO:0000256" key="1">
    <source>
        <dbReference type="ARBA" id="ARBA00001974"/>
    </source>
</evidence>
<proteinExistence type="predicted"/>
<name>A0AAV2BVD4_9ARAC</name>
<keyword evidence="2" id="KW-0285">Flavoprotein</keyword>
<gene>
    <name evidence="4" type="ORF">LARSCL_LOCUS21464</name>
</gene>
<comment type="cofactor">
    <cofactor evidence="1">
        <name>FAD</name>
        <dbReference type="ChEBI" id="CHEBI:57692"/>
    </cofactor>
</comment>
<dbReference type="SUPFAM" id="SSF51905">
    <property type="entry name" value="FAD/NAD(P)-binding domain"/>
    <property type="match status" value="1"/>
</dbReference>
<dbReference type="PANTHER" id="PTHR43429">
    <property type="entry name" value="PYRIDINE NUCLEOTIDE-DISULFIDE OXIDOREDUCTASE DOMAIN-CONTAINING"/>
    <property type="match status" value="1"/>
</dbReference>
<dbReference type="InterPro" id="IPR050260">
    <property type="entry name" value="FAD-bd_OxRdtase"/>
</dbReference>
<evidence type="ECO:0000256" key="2">
    <source>
        <dbReference type="ARBA" id="ARBA00022630"/>
    </source>
</evidence>
<dbReference type="AlphaFoldDB" id="A0AAV2BVD4"/>
<protein>
    <submittedName>
        <fullName evidence="4">Uncharacterized protein</fullName>
    </submittedName>
</protein>
<dbReference type="Gene3D" id="3.50.50.60">
    <property type="entry name" value="FAD/NAD(P)-binding domain"/>
    <property type="match status" value="1"/>
</dbReference>
<dbReference type="EMBL" id="CAXIEN010000510">
    <property type="protein sequence ID" value="CAL1299624.1"/>
    <property type="molecule type" value="Genomic_DNA"/>
</dbReference>
<evidence type="ECO:0000313" key="4">
    <source>
        <dbReference type="EMBL" id="CAL1299624.1"/>
    </source>
</evidence>
<reference evidence="4 5" key="1">
    <citation type="submission" date="2024-04" db="EMBL/GenBank/DDBJ databases">
        <authorList>
            <person name="Rising A."/>
            <person name="Reimegard J."/>
            <person name="Sonavane S."/>
            <person name="Akerstrom W."/>
            <person name="Nylinder S."/>
            <person name="Hedman E."/>
            <person name="Kallberg Y."/>
        </authorList>
    </citation>
    <scope>NUCLEOTIDE SEQUENCE [LARGE SCALE GENOMIC DNA]</scope>
</reference>
<accession>A0AAV2BVD4</accession>
<comment type="caution">
    <text evidence="4">The sequence shown here is derived from an EMBL/GenBank/DDBJ whole genome shotgun (WGS) entry which is preliminary data.</text>
</comment>
<evidence type="ECO:0000256" key="3">
    <source>
        <dbReference type="ARBA" id="ARBA00022827"/>
    </source>
</evidence>
<keyword evidence="3" id="KW-0274">FAD</keyword>
<dbReference type="Proteomes" id="UP001497382">
    <property type="component" value="Unassembled WGS sequence"/>
</dbReference>
<sequence>MKTNLEHIFAAGDVCTALWLLSKLWFQMRLWTQARQMGAYAAKCTVRDVRGETAILDMCFDLFTHVTKFFGYKLSKRRRKKKIMGVKFKTRKFYYIK</sequence>
<organism evidence="4 5">
    <name type="scientific">Larinioides sclopetarius</name>
    <dbReference type="NCBI Taxonomy" id="280406"/>
    <lineage>
        <taxon>Eukaryota</taxon>
        <taxon>Metazoa</taxon>
        <taxon>Ecdysozoa</taxon>
        <taxon>Arthropoda</taxon>
        <taxon>Chelicerata</taxon>
        <taxon>Arachnida</taxon>
        <taxon>Araneae</taxon>
        <taxon>Araneomorphae</taxon>
        <taxon>Entelegynae</taxon>
        <taxon>Araneoidea</taxon>
        <taxon>Araneidae</taxon>
        <taxon>Larinioides</taxon>
    </lineage>
</organism>
<keyword evidence="5" id="KW-1185">Reference proteome</keyword>